<name>A0ACD4Y191_PSEFL</name>
<organism evidence="1 2">
    <name type="scientific">Pseudomonas fluorescens</name>
    <dbReference type="NCBI Taxonomy" id="294"/>
    <lineage>
        <taxon>Bacteria</taxon>
        <taxon>Pseudomonadati</taxon>
        <taxon>Pseudomonadota</taxon>
        <taxon>Gammaproteobacteria</taxon>
        <taxon>Pseudomonadales</taxon>
        <taxon>Pseudomonadaceae</taxon>
        <taxon>Pseudomonas</taxon>
    </lineage>
</organism>
<dbReference type="EMBL" id="CP140009">
    <property type="protein sequence ID" value="WQD75026.1"/>
    <property type="molecule type" value="Genomic_DNA"/>
</dbReference>
<evidence type="ECO:0000313" key="1">
    <source>
        <dbReference type="EMBL" id="WQD75026.1"/>
    </source>
</evidence>
<reference evidence="1" key="1">
    <citation type="submission" date="2023-12" db="EMBL/GenBank/DDBJ databases">
        <title>Genome sequencing and assembly of bacterial species from a model synthetic community.</title>
        <authorList>
            <person name="Hogle S.L."/>
        </authorList>
    </citation>
    <scope>NUCLEOTIDE SEQUENCE</scope>
    <source>
        <strain evidence="1">SBW25</strain>
    </source>
</reference>
<sequence>MTQTMQDEFEADYCAHAHRLPALVKNCRLSNGSYGDPCIAKAWHWFKRSREMLVVNLPAVEAWDNDGRLDREKDDTADCAMGLVPVIDVRNALAAVGITVREGAGHG</sequence>
<keyword evidence="2" id="KW-1185">Reference proteome</keyword>
<dbReference type="Proteomes" id="UP001325023">
    <property type="component" value="Chromosome"/>
</dbReference>
<protein>
    <submittedName>
        <fullName evidence="1">Uncharacterized protein</fullName>
    </submittedName>
</protein>
<proteinExistence type="predicted"/>
<evidence type="ECO:0000313" key="2">
    <source>
        <dbReference type="Proteomes" id="UP001325023"/>
    </source>
</evidence>
<gene>
    <name evidence="1" type="ORF">U0037_14105</name>
</gene>
<accession>A0ACD4Y191</accession>